<accession>A0A544TIV1</accession>
<evidence type="ECO:0000313" key="3">
    <source>
        <dbReference type="Proteomes" id="UP000316626"/>
    </source>
</evidence>
<protein>
    <submittedName>
        <fullName evidence="2">Motility associated factor glycosyltransferase family protein</fullName>
    </submittedName>
</protein>
<dbReference type="AlphaFoldDB" id="A0A544TIV1"/>
<dbReference type="OrthoDB" id="5291305at2"/>
<dbReference type="Proteomes" id="UP000316626">
    <property type="component" value="Unassembled WGS sequence"/>
</dbReference>
<dbReference type="GO" id="GO:0016740">
    <property type="term" value="F:transferase activity"/>
    <property type="evidence" value="ECO:0007669"/>
    <property type="project" value="UniProtKB-KW"/>
</dbReference>
<keyword evidence="3" id="KW-1185">Reference proteome</keyword>
<dbReference type="Gene3D" id="3.90.1480.10">
    <property type="entry name" value="Alpha-2,3-sialyltransferase"/>
    <property type="match status" value="1"/>
</dbReference>
<dbReference type="Pfam" id="PF01973">
    <property type="entry name" value="MptE-like"/>
    <property type="match status" value="1"/>
</dbReference>
<dbReference type="EMBL" id="VDGI01000027">
    <property type="protein sequence ID" value="TQR17379.1"/>
    <property type="molecule type" value="Genomic_DNA"/>
</dbReference>
<evidence type="ECO:0000313" key="2">
    <source>
        <dbReference type="EMBL" id="TQR17379.1"/>
    </source>
</evidence>
<gene>
    <name evidence="2" type="ORF">FG384_17975</name>
</gene>
<dbReference type="PANTHER" id="PTHR41786:SF1">
    <property type="entry name" value="6-HYDROXYMETHYLPTERIN DIPHOSPHOKINASE MPTE-LIKE DOMAIN-CONTAINING PROTEIN"/>
    <property type="match status" value="1"/>
</dbReference>
<reference evidence="2 3" key="1">
    <citation type="submission" date="2019-06" db="EMBL/GenBank/DDBJ databases">
        <title>Psychrobacillus vulpis sp. nov., a new species isolated from feces of a red fox that inhabits in The Tablas de Daimiel Natural Park, Albacete, Spain.</title>
        <authorList>
            <person name="Rodriguez M."/>
            <person name="Reina J.C."/>
            <person name="Bejar V."/>
            <person name="Llamas I."/>
        </authorList>
    </citation>
    <scope>NUCLEOTIDE SEQUENCE [LARGE SCALE GENOMIC DNA]</scope>
    <source>
        <strain evidence="2 3">Z8</strain>
    </source>
</reference>
<organism evidence="2 3">
    <name type="scientific">Psychrobacillus vulpis</name>
    <dbReference type="NCBI Taxonomy" id="2325572"/>
    <lineage>
        <taxon>Bacteria</taxon>
        <taxon>Bacillati</taxon>
        <taxon>Bacillota</taxon>
        <taxon>Bacilli</taxon>
        <taxon>Bacillales</taxon>
        <taxon>Bacillaceae</taxon>
        <taxon>Psychrobacillus</taxon>
    </lineage>
</organism>
<name>A0A544TIV1_9BACI</name>
<sequence length="570" mass="65544">MKRMRKYSMSYTINLERSDSNKNVYVYEKNEQKVPLNSLYSPEKEAERFLKKITEIKNHFVIFIGFGNGALLEKLIESKIYEQNIHFLFIEPFSEVELQKEHIKIFSSTKKISFIYGKDFTSILFADYLSKLIGISVTIQIHPNYIKLNDQKIKDCLKVINEGIETKKILNTTEMKFALDWILEPLANIDSIANSINIRELEGKFNGERAMLVASGPSLKKHMNFIKKNKDSFHLFSLGPSLRPLLQNGIAPDFALSIDSGKTNYESHFKDLDYKGPLIYETISNSNIQTNHLGDLIVVKSTADYLSSRLFNDLYTFNASPSVAIFTLQVIAYLGFSEVYLVGQDLALIDGKYYAEGVKDTEISKDMKEELIVEDNQGGQVGTTKSLKIFLESFELLIKSLPPEMKIYNLSENGAKINGAEFISERSITEREKNKISINTETIQSNGNTKLFIKNFIKDIKSLKKEVNQILSNLNRHIKVGVITSNDMEKVLKDFRRIAANDMLNKVILSHLTFMFHRITNTFMMMETKRKYTSKDYLAMIEELETLYLLVSNYCDELLKDERLNDKIIN</sequence>
<evidence type="ECO:0000259" key="1">
    <source>
        <dbReference type="Pfam" id="PF01973"/>
    </source>
</evidence>
<dbReference type="InterPro" id="IPR002826">
    <property type="entry name" value="MptE-like"/>
</dbReference>
<comment type="caution">
    <text evidence="2">The sequence shown here is derived from an EMBL/GenBank/DDBJ whole genome shotgun (WGS) entry which is preliminary data.</text>
</comment>
<proteinExistence type="predicted"/>
<feature type="domain" description="6-hydroxymethylpterin diphosphokinase MptE-like" evidence="1">
    <location>
        <begin position="186"/>
        <end position="349"/>
    </location>
</feature>
<dbReference type="PANTHER" id="PTHR41786">
    <property type="entry name" value="MOTILITY ACCESSORY FACTOR MAF"/>
    <property type="match status" value="1"/>
</dbReference>
<keyword evidence="2" id="KW-0808">Transferase</keyword>